<name>A0AAV0KZ21_9ROSI</name>
<dbReference type="PANTHER" id="PTHR31048">
    <property type="entry name" value="OS03G0233200 PROTEIN"/>
    <property type="match status" value="1"/>
</dbReference>
<evidence type="ECO:0008006" key="4">
    <source>
        <dbReference type="Google" id="ProtNLM"/>
    </source>
</evidence>
<gene>
    <name evidence="2" type="ORF">LITE_LOCUS21126</name>
</gene>
<dbReference type="SUPFAM" id="SSF49870">
    <property type="entry name" value="Osmotin, thaumatin-like protein"/>
    <property type="match status" value="1"/>
</dbReference>
<keyword evidence="3" id="KW-1185">Reference proteome</keyword>
<dbReference type="InterPro" id="IPR037176">
    <property type="entry name" value="Osmotin/thaumatin-like_sf"/>
</dbReference>
<organism evidence="2 3">
    <name type="scientific">Linum tenue</name>
    <dbReference type="NCBI Taxonomy" id="586396"/>
    <lineage>
        <taxon>Eukaryota</taxon>
        <taxon>Viridiplantae</taxon>
        <taxon>Streptophyta</taxon>
        <taxon>Embryophyta</taxon>
        <taxon>Tracheophyta</taxon>
        <taxon>Spermatophyta</taxon>
        <taxon>Magnoliopsida</taxon>
        <taxon>eudicotyledons</taxon>
        <taxon>Gunneridae</taxon>
        <taxon>Pentapetalae</taxon>
        <taxon>rosids</taxon>
        <taxon>fabids</taxon>
        <taxon>Malpighiales</taxon>
        <taxon>Linaceae</taxon>
        <taxon>Linum</taxon>
    </lineage>
</organism>
<sequence>QYCCTGEYAYLNTCKPTLFAYLFKAICPKAYSYAFDDSSTPVSTSAGLHAT</sequence>
<accession>A0AAV0KZ21</accession>
<dbReference type="PROSITE" id="PS51367">
    <property type="entry name" value="THAUMATIN_2"/>
    <property type="match status" value="1"/>
</dbReference>
<evidence type="ECO:0000313" key="3">
    <source>
        <dbReference type="Proteomes" id="UP001154282"/>
    </source>
</evidence>
<dbReference type="Gene3D" id="2.60.110.10">
    <property type="entry name" value="Thaumatin"/>
    <property type="match status" value="1"/>
</dbReference>
<dbReference type="InterPro" id="IPR001938">
    <property type="entry name" value="Thaumatin"/>
</dbReference>
<dbReference type="EMBL" id="CAMGYJ010000005">
    <property type="protein sequence ID" value="CAI0427236.1"/>
    <property type="molecule type" value="Genomic_DNA"/>
</dbReference>
<evidence type="ECO:0000313" key="2">
    <source>
        <dbReference type="EMBL" id="CAI0427236.1"/>
    </source>
</evidence>
<comment type="caution">
    <text evidence="2">The sequence shown here is derived from an EMBL/GenBank/DDBJ whole genome shotgun (WGS) entry which is preliminary data.</text>
</comment>
<comment type="similarity">
    <text evidence="1">Belongs to the thaumatin family.</text>
</comment>
<protein>
    <recommendedName>
        <fullName evidence="4">Thaumatin-like protein</fullName>
    </recommendedName>
</protein>
<evidence type="ECO:0000256" key="1">
    <source>
        <dbReference type="ARBA" id="ARBA00010607"/>
    </source>
</evidence>
<proteinExistence type="inferred from homology"/>
<reference evidence="2" key="1">
    <citation type="submission" date="2022-08" db="EMBL/GenBank/DDBJ databases">
        <authorList>
            <person name="Gutierrez-Valencia J."/>
        </authorList>
    </citation>
    <scope>NUCLEOTIDE SEQUENCE</scope>
</reference>
<dbReference type="Proteomes" id="UP001154282">
    <property type="component" value="Unassembled WGS sequence"/>
</dbReference>
<feature type="non-terminal residue" evidence="2">
    <location>
        <position position="1"/>
    </location>
</feature>
<dbReference type="AlphaFoldDB" id="A0AAV0KZ21"/>
<dbReference type="Pfam" id="PF00314">
    <property type="entry name" value="Thaumatin"/>
    <property type="match status" value="1"/>
</dbReference>